<organism evidence="2 3">
    <name type="scientific">Saprospira grandis (strain Lewin)</name>
    <dbReference type="NCBI Taxonomy" id="984262"/>
    <lineage>
        <taxon>Bacteria</taxon>
        <taxon>Pseudomonadati</taxon>
        <taxon>Bacteroidota</taxon>
        <taxon>Saprospiria</taxon>
        <taxon>Saprospirales</taxon>
        <taxon>Saprospiraceae</taxon>
        <taxon>Saprospira</taxon>
    </lineage>
</organism>
<reference evidence="2 3" key="1">
    <citation type="journal article" date="2012" name="Stand. Genomic Sci.">
        <title>Complete genome sequencing and analysis of Saprospira grandis str. Lewin, a predatory marine bacterium.</title>
        <authorList>
            <person name="Saw J.H."/>
            <person name="Yuryev A."/>
            <person name="Kanbe M."/>
            <person name="Hou S."/>
            <person name="Young A.G."/>
            <person name="Aizawa S."/>
            <person name="Alam M."/>
        </authorList>
    </citation>
    <scope>NUCLEOTIDE SEQUENCE [LARGE SCALE GENOMIC DNA]</scope>
    <source>
        <strain evidence="2 3">Lewin</strain>
    </source>
</reference>
<name>H6L4G0_SAPGL</name>
<evidence type="ECO:0000313" key="2">
    <source>
        <dbReference type="EMBL" id="AFC22839.1"/>
    </source>
</evidence>
<sequence>MPPSNSIFFDVGDLGPAASKAGRRYAAGLTGLFGPAAACGGFGLAFGHPSAALGRLAFGHGGFAAICSQSCWALILLAKPLLCL</sequence>
<feature type="transmembrane region" description="Helical" evidence="1">
    <location>
        <begin position="58"/>
        <end position="78"/>
    </location>
</feature>
<keyword evidence="1" id="KW-0472">Membrane</keyword>
<dbReference type="KEGG" id="sgn:SGRA_0094"/>
<keyword evidence="1" id="KW-0812">Transmembrane</keyword>
<dbReference type="AlphaFoldDB" id="H6L4G0"/>
<keyword evidence="3" id="KW-1185">Reference proteome</keyword>
<feature type="transmembrane region" description="Helical" evidence="1">
    <location>
        <begin position="25"/>
        <end position="46"/>
    </location>
</feature>
<dbReference type="HOGENOM" id="CLU_2525631_0_0_10"/>
<gene>
    <name evidence="2" type="ordered locus">SGRA_0094</name>
</gene>
<dbReference type="Proteomes" id="UP000007519">
    <property type="component" value="Chromosome"/>
</dbReference>
<accession>H6L4G0</accession>
<proteinExistence type="predicted"/>
<evidence type="ECO:0000256" key="1">
    <source>
        <dbReference type="SAM" id="Phobius"/>
    </source>
</evidence>
<dbReference type="STRING" id="984262.SGRA_0094"/>
<dbReference type="EMBL" id="CP002831">
    <property type="protein sequence ID" value="AFC22839.1"/>
    <property type="molecule type" value="Genomic_DNA"/>
</dbReference>
<protein>
    <submittedName>
        <fullName evidence="2">Uncharacterized protein</fullName>
    </submittedName>
</protein>
<evidence type="ECO:0000313" key="3">
    <source>
        <dbReference type="Proteomes" id="UP000007519"/>
    </source>
</evidence>
<keyword evidence="1" id="KW-1133">Transmembrane helix</keyword>